<name>A0A098LKP8_9BACT</name>
<dbReference type="OrthoDB" id="6249026at2"/>
<dbReference type="eggNOG" id="COG5635">
    <property type="taxonomic scope" value="Bacteria"/>
</dbReference>
<dbReference type="EMBL" id="BBLT01000014">
    <property type="protein sequence ID" value="GAL87540.1"/>
    <property type="molecule type" value="Genomic_DNA"/>
</dbReference>
<evidence type="ECO:0000259" key="1">
    <source>
        <dbReference type="Pfam" id="PF24406"/>
    </source>
</evidence>
<keyword evidence="3" id="KW-1185">Reference proteome</keyword>
<accession>A0A098LKP8</accession>
<protein>
    <recommendedName>
        <fullName evidence="1">STAND NTPase 4 small alpha/beta domain-containing protein</fullName>
    </recommendedName>
</protein>
<reference evidence="2 3" key="1">
    <citation type="submission" date="2014-09" db="EMBL/GenBank/DDBJ databases">
        <title>Sporocytophaga myxococcoides PG-01 genome sequencing.</title>
        <authorList>
            <person name="Liu L."/>
            <person name="Gao P.J."/>
            <person name="Chen G.J."/>
            <person name="Wang L.S."/>
        </authorList>
    </citation>
    <scope>NUCLEOTIDE SEQUENCE [LARGE SCALE GENOMIC DNA]</scope>
    <source>
        <strain evidence="2 3">PG-01</strain>
    </source>
</reference>
<dbReference type="AlphaFoldDB" id="A0A098LKP8"/>
<organism evidence="2 3">
    <name type="scientific">Sporocytophaga myxococcoides</name>
    <dbReference type="NCBI Taxonomy" id="153721"/>
    <lineage>
        <taxon>Bacteria</taxon>
        <taxon>Pseudomonadati</taxon>
        <taxon>Bacteroidota</taxon>
        <taxon>Cytophagia</taxon>
        <taxon>Cytophagales</taxon>
        <taxon>Cytophagaceae</taxon>
        <taxon>Sporocytophaga</taxon>
    </lineage>
</organism>
<sequence length="875" mass="101647">MNKKIYKCLVASPGDTAIERETCLKVFNELNDGIGEKFGFVIEKRMWEYNTRPAFGDYSQAVISEQLGDDYDIFIGIMYKKFGTETKMAGSGTEEEFNNAYNRLLKKENIEIMFYFNDEASKLSEINPDELLKVNSFKKKVANLGGYYWNYNGPQNFETVLRRQLSDYFLKASKSDAINNQSEILKETIRLKLKERLDRALCIFDSQPIIWVDPVISNTNEISNNADENFKRRIDVKKIISNPSSTIIKAPPQFGLTCLAHYLVKEAWEIGDFWVYIDSQFVKPHNIHKKVIQEAESIGLKLEDIKCIVIDSWNNYEIDSFKKLKNVCEEYKEIPIIVMQTIDNSKFLIDNSEIKIDKSFDVLHLLALPRTQIRKVVSEYNKAKDIAAEEALLSKVIDDLEVLNIHRTPFNCLTLLKVSEKYFDQSPVNRTQMLEMVLFVLFNMDGIPTYKTKPDLKDCEYVLGRFCEKLIRNERYSFQRQSFIDELNSFCKEKLIDLEIDVVFDVLAANQIITKIDLDYVFRSSYWIFYFAAKRMHNDKDFNDYIFKSKKYISCPEIIEFYTGIDRSRSDALEILKNDIQNTCEIVNAKVALPENMNPFGLIKWKPTEEQILKVQDELSENVINSGLPDSVKDQHADKNYNQIRPYNQNIQSFLEEYSLLNLMQNIRASSRALRNSDYVSPEIKKDILKEILRGWNQISKVLLALSPILAQKGEAKFEGQGFYLEDGFGATFEERINGIIQANLTNVVGFFKNDIFSSKIGPLLFDHFTNETDQNIKHQLALLFVFTRPRGWKAKIEDYIVCLHKNSFYLFDILNSLRGRYAFDFANSDELNEISYLIKMCYAKHEFGSKKPGLHEIVKISNKSLPTRDSDKEK</sequence>
<proteinExistence type="predicted"/>
<comment type="caution">
    <text evidence="2">The sequence shown here is derived from an EMBL/GenBank/DDBJ whole genome shotgun (WGS) entry which is preliminary data.</text>
</comment>
<feature type="domain" description="STAND NTPase 4 small alpha/beta" evidence="1">
    <location>
        <begin position="476"/>
        <end position="532"/>
    </location>
</feature>
<evidence type="ECO:0000313" key="2">
    <source>
        <dbReference type="EMBL" id="GAL87540.1"/>
    </source>
</evidence>
<dbReference type="Proteomes" id="UP000030185">
    <property type="component" value="Unassembled WGS sequence"/>
</dbReference>
<evidence type="ECO:0000313" key="3">
    <source>
        <dbReference type="Proteomes" id="UP000030185"/>
    </source>
</evidence>
<dbReference type="Pfam" id="PF24406">
    <property type="entry name" value="nSTAND_NTPase4"/>
    <property type="match status" value="1"/>
</dbReference>
<dbReference type="InterPro" id="IPR057123">
    <property type="entry name" value="STAND_NTPase4_dom"/>
</dbReference>
<dbReference type="RefSeq" id="WP_052430458.1">
    <property type="nucleotide sequence ID" value="NZ_BBLT01000014.1"/>
</dbReference>
<gene>
    <name evidence="2" type="ORF">MYP_4770</name>
</gene>